<comment type="caution">
    <text evidence="4">The sequence shown here is derived from an EMBL/GenBank/DDBJ whole genome shotgun (WGS) entry which is preliminary data.</text>
</comment>
<protein>
    <submittedName>
        <fullName evidence="4">Nucleoid DNA-binding protein</fullName>
    </submittedName>
</protein>
<dbReference type="Pfam" id="PF00216">
    <property type="entry name" value="Bac_DNA_binding"/>
    <property type="match status" value="1"/>
</dbReference>
<dbReference type="EMBL" id="FXTX01000015">
    <property type="protein sequence ID" value="SMP16328.1"/>
    <property type="molecule type" value="Genomic_DNA"/>
</dbReference>
<dbReference type="GO" id="GO:0030527">
    <property type="term" value="F:structural constituent of chromatin"/>
    <property type="evidence" value="ECO:0007669"/>
    <property type="project" value="InterPro"/>
</dbReference>
<gene>
    <name evidence="4" type="ORF">SAMN06264868_11517</name>
</gene>
<dbReference type="Proteomes" id="UP001157947">
    <property type="component" value="Unassembled WGS sequence"/>
</dbReference>
<proteinExistence type="inferred from homology"/>
<comment type="similarity">
    <text evidence="1 3">Belongs to the bacterial histone-like protein family.</text>
</comment>
<dbReference type="SUPFAM" id="SSF47729">
    <property type="entry name" value="IHF-like DNA-binding proteins"/>
    <property type="match status" value="1"/>
</dbReference>
<dbReference type="InterPro" id="IPR010992">
    <property type="entry name" value="IHF-like_DNA-bd_dom_sf"/>
</dbReference>
<dbReference type="Gene3D" id="4.10.520.10">
    <property type="entry name" value="IHF-like DNA-binding proteins"/>
    <property type="match status" value="1"/>
</dbReference>
<dbReference type="RefSeq" id="WP_265134564.1">
    <property type="nucleotide sequence ID" value="NZ_FXTX01000015.1"/>
</dbReference>
<sequence length="96" mass="11506">MRKSDIVLKLKRKFPDIEKPEIKKVVDEIFNVMIDALARGENIEIREIGSFKVKERKKIEPFKKTKNNEKTKFILFRPSKVLKRIYREISEKGETR</sequence>
<keyword evidence="5" id="KW-1185">Reference proteome</keyword>
<evidence type="ECO:0000313" key="4">
    <source>
        <dbReference type="EMBL" id="SMP16328.1"/>
    </source>
</evidence>
<evidence type="ECO:0000256" key="1">
    <source>
        <dbReference type="ARBA" id="ARBA00010529"/>
    </source>
</evidence>
<dbReference type="AlphaFoldDB" id="A0AA45WN26"/>
<dbReference type="InterPro" id="IPR000119">
    <property type="entry name" value="Hist_DNA-bd"/>
</dbReference>
<dbReference type="SMART" id="SM00411">
    <property type="entry name" value="BHL"/>
    <property type="match status" value="1"/>
</dbReference>
<keyword evidence="2 4" id="KW-0238">DNA-binding</keyword>
<dbReference type="GO" id="GO:0003677">
    <property type="term" value="F:DNA binding"/>
    <property type="evidence" value="ECO:0007669"/>
    <property type="project" value="UniProtKB-KW"/>
</dbReference>
<evidence type="ECO:0000313" key="5">
    <source>
        <dbReference type="Proteomes" id="UP001157947"/>
    </source>
</evidence>
<evidence type="ECO:0000256" key="2">
    <source>
        <dbReference type="ARBA" id="ARBA00023125"/>
    </source>
</evidence>
<organism evidence="4 5">
    <name type="scientific">Venenivibrio stagnispumantis</name>
    <dbReference type="NCBI Taxonomy" id="407998"/>
    <lineage>
        <taxon>Bacteria</taxon>
        <taxon>Pseudomonadati</taxon>
        <taxon>Aquificota</taxon>
        <taxon>Aquificia</taxon>
        <taxon>Aquificales</taxon>
        <taxon>Hydrogenothermaceae</taxon>
        <taxon>Venenivibrio</taxon>
    </lineage>
</organism>
<accession>A0AA45WN26</accession>
<name>A0AA45WN26_9AQUI</name>
<reference evidence="4" key="1">
    <citation type="submission" date="2017-05" db="EMBL/GenBank/DDBJ databases">
        <authorList>
            <person name="Varghese N."/>
            <person name="Submissions S."/>
        </authorList>
    </citation>
    <scope>NUCLEOTIDE SEQUENCE</scope>
    <source>
        <strain evidence="4">DSM 18763</strain>
    </source>
</reference>
<evidence type="ECO:0000256" key="3">
    <source>
        <dbReference type="RuleBase" id="RU003939"/>
    </source>
</evidence>